<dbReference type="Pfam" id="PF01467">
    <property type="entry name" value="CTP_transf_like"/>
    <property type="match status" value="1"/>
</dbReference>
<keyword evidence="8" id="KW-0460">Magnesium</keyword>
<dbReference type="InterPro" id="IPR001980">
    <property type="entry name" value="PPAT"/>
</dbReference>
<evidence type="ECO:0000256" key="3">
    <source>
        <dbReference type="ARBA" id="ARBA00022490"/>
    </source>
</evidence>
<keyword evidence="3" id="KW-0963">Cytoplasm</keyword>
<dbReference type="PANTHER" id="PTHR21342:SF1">
    <property type="entry name" value="PHOSPHOPANTETHEINE ADENYLYLTRANSFERASE"/>
    <property type="match status" value="1"/>
</dbReference>
<dbReference type="SUPFAM" id="SSF52374">
    <property type="entry name" value="Nucleotidylyl transferase"/>
    <property type="match status" value="1"/>
</dbReference>
<dbReference type="NCBIfam" id="TIGR01510">
    <property type="entry name" value="coaD_prev_kdtB"/>
    <property type="match status" value="1"/>
</dbReference>
<evidence type="ECO:0000256" key="10">
    <source>
        <dbReference type="ARBA" id="ARBA00029346"/>
    </source>
</evidence>
<evidence type="ECO:0000256" key="8">
    <source>
        <dbReference type="ARBA" id="ARBA00022842"/>
    </source>
</evidence>
<dbReference type="NCBIfam" id="TIGR00125">
    <property type="entry name" value="cyt_tran_rel"/>
    <property type="match status" value="1"/>
</dbReference>
<dbReference type="EMBL" id="UINC01006287">
    <property type="protein sequence ID" value="SVA26634.1"/>
    <property type="molecule type" value="Genomic_DNA"/>
</dbReference>
<dbReference type="GO" id="GO:0005524">
    <property type="term" value="F:ATP binding"/>
    <property type="evidence" value="ECO:0007669"/>
    <property type="project" value="UniProtKB-KW"/>
</dbReference>
<gene>
    <name evidence="12" type="ORF">METZ01_LOCUS79488</name>
</gene>
<evidence type="ECO:0000256" key="4">
    <source>
        <dbReference type="ARBA" id="ARBA00022679"/>
    </source>
</evidence>
<evidence type="ECO:0000256" key="6">
    <source>
        <dbReference type="ARBA" id="ARBA00022741"/>
    </source>
</evidence>
<dbReference type="GO" id="GO:0004595">
    <property type="term" value="F:pantetheine-phosphate adenylyltransferase activity"/>
    <property type="evidence" value="ECO:0007669"/>
    <property type="project" value="UniProtKB-EC"/>
</dbReference>
<keyword evidence="9" id="KW-0173">Coenzyme A biosynthesis</keyword>
<keyword evidence="4" id="KW-0808">Transferase</keyword>
<evidence type="ECO:0000256" key="9">
    <source>
        <dbReference type="ARBA" id="ARBA00022993"/>
    </source>
</evidence>
<dbReference type="PANTHER" id="PTHR21342">
    <property type="entry name" value="PHOSPHOPANTETHEINE ADENYLYLTRANSFERASE"/>
    <property type="match status" value="1"/>
</dbReference>
<sequence length="170" mass="19069">MASRVDRVAVYPGTFDPLTNGHVDIIRRGSALFDRIVVAILVNPEKSPLFTVEERVEMTRAVFKTQPGVEVDTFQGLLVDYAKKQEADVIVRGLRAISDFEYEMQMALMNRRLSPTIETVLMMPAESYTYLSSRLVKEIFALGGSIRGLVPDVVEACLEKKASGDRHRYA</sequence>
<dbReference type="HAMAP" id="MF_00151">
    <property type="entry name" value="PPAT_bact"/>
    <property type="match status" value="1"/>
</dbReference>
<dbReference type="InterPro" id="IPR004821">
    <property type="entry name" value="Cyt_trans-like"/>
</dbReference>
<evidence type="ECO:0000313" key="12">
    <source>
        <dbReference type="EMBL" id="SVA26634.1"/>
    </source>
</evidence>
<dbReference type="GO" id="GO:0015937">
    <property type="term" value="P:coenzyme A biosynthetic process"/>
    <property type="evidence" value="ECO:0007669"/>
    <property type="project" value="UniProtKB-KW"/>
</dbReference>
<evidence type="ECO:0000256" key="7">
    <source>
        <dbReference type="ARBA" id="ARBA00022840"/>
    </source>
</evidence>
<proteinExistence type="inferred from homology"/>
<dbReference type="EC" id="2.7.7.3" evidence="1"/>
<feature type="domain" description="Cytidyltransferase-like" evidence="11">
    <location>
        <begin position="10"/>
        <end position="138"/>
    </location>
</feature>
<name>A0A381UF87_9ZZZZ</name>
<evidence type="ECO:0000256" key="1">
    <source>
        <dbReference type="ARBA" id="ARBA00012392"/>
    </source>
</evidence>
<dbReference type="PRINTS" id="PR01020">
    <property type="entry name" value="LPSBIOSNTHSS"/>
</dbReference>
<dbReference type="AlphaFoldDB" id="A0A381UF87"/>
<keyword evidence="7" id="KW-0067">ATP-binding</keyword>
<keyword evidence="6" id="KW-0547">Nucleotide-binding</keyword>
<accession>A0A381UF87</accession>
<evidence type="ECO:0000256" key="5">
    <source>
        <dbReference type="ARBA" id="ARBA00022695"/>
    </source>
</evidence>
<keyword evidence="5" id="KW-0548">Nucleotidyltransferase</keyword>
<organism evidence="12">
    <name type="scientific">marine metagenome</name>
    <dbReference type="NCBI Taxonomy" id="408172"/>
    <lineage>
        <taxon>unclassified sequences</taxon>
        <taxon>metagenomes</taxon>
        <taxon>ecological metagenomes</taxon>
    </lineage>
</organism>
<protein>
    <recommendedName>
        <fullName evidence="2">Phosphopantetheine adenylyltransferase</fullName>
        <ecNumber evidence="1">2.7.7.3</ecNumber>
    </recommendedName>
</protein>
<dbReference type="CDD" id="cd02163">
    <property type="entry name" value="PPAT"/>
    <property type="match status" value="1"/>
</dbReference>
<reference evidence="12" key="1">
    <citation type="submission" date="2018-05" db="EMBL/GenBank/DDBJ databases">
        <authorList>
            <person name="Lanie J.A."/>
            <person name="Ng W.-L."/>
            <person name="Kazmierczak K.M."/>
            <person name="Andrzejewski T.M."/>
            <person name="Davidsen T.M."/>
            <person name="Wayne K.J."/>
            <person name="Tettelin H."/>
            <person name="Glass J.I."/>
            <person name="Rusch D."/>
            <person name="Podicherti R."/>
            <person name="Tsui H.-C.T."/>
            <person name="Winkler M.E."/>
        </authorList>
    </citation>
    <scope>NUCLEOTIDE SEQUENCE</scope>
</reference>
<dbReference type="InterPro" id="IPR014729">
    <property type="entry name" value="Rossmann-like_a/b/a_fold"/>
</dbReference>
<comment type="catalytic activity">
    <reaction evidence="10">
        <text>(R)-4'-phosphopantetheine + ATP + H(+) = 3'-dephospho-CoA + diphosphate</text>
        <dbReference type="Rhea" id="RHEA:19801"/>
        <dbReference type="ChEBI" id="CHEBI:15378"/>
        <dbReference type="ChEBI" id="CHEBI:30616"/>
        <dbReference type="ChEBI" id="CHEBI:33019"/>
        <dbReference type="ChEBI" id="CHEBI:57328"/>
        <dbReference type="ChEBI" id="CHEBI:61723"/>
        <dbReference type="EC" id="2.7.7.3"/>
    </reaction>
</comment>
<dbReference type="Gene3D" id="3.40.50.620">
    <property type="entry name" value="HUPs"/>
    <property type="match status" value="1"/>
</dbReference>
<evidence type="ECO:0000256" key="2">
    <source>
        <dbReference type="ARBA" id="ARBA00013868"/>
    </source>
</evidence>
<evidence type="ECO:0000259" key="11">
    <source>
        <dbReference type="Pfam" id="PF01467"/>
    </source>
</evidence>